<reference evidence="1 2" key="1">
    <citation type="submission" date="2016-08" db="EMBL/GenBank/DDBJ databases">
        <authorList>
            <consortium name="Pathogen Informatics"/>
        </authorList>
    </citation>
    <scope>NUCLEOTIDE SEQUENCE [LARGE SCALE GENOMIC DNA]</scope>
    <source>
        <strain evidence="1 2">DK</strain>
    </source>
</reference>
<proteinExistence type="predicted"/>
<dbReference type="Proteomes" id="UP000195879">
    <property type="component" value="Unassembled WGS sequence"/>
</dbReference>
<sequence length="35" mass="4017">ITHISSIDYDAPLYVPQDLLKLLASQKMNINLIFK</sequence>
<evidence type="ECO:0000313" key="1">
    <source>
        <dbReference type="EMBL" id="SCL92038.1"/>
    </source>
</evidence>
<accession>A0A1D3L9S0</accession>
<feature type="non-terminal residue" evidence="1">
    <location>
        <position position="1"/>
    </location>
</feature>
<evidence type="ECO:0000313" key="2">
    <source>
        <dbReference type="Proteomes" id="UP000195879"/>
    </source>
</evidence>
<dbReference type="EMBL" id="FMIO01000369">
    <property type="protein sequence ID" value="SCL92038.1"/>
    <property type="molecule type" value="Genomic_DNA"/>
</dbReference>
<organism evidence="1 2">
    <name type="scientific">Plasmodium chabaudi adami</name>
    <dbReference type="NCBI Taxonomy" id="5826"/>
    <lineage>
        <taxon>Eukaryota</taxon>
        <taxon>Sar</taxon>
        <taxon>Alveolata</taxon>
        <taxon>Apicomplexa</taxon>
        <taxon>Aconoidasida</taxon>
        <taxon>Haemosporida</taxon>
        <taxon>Plasmodiidae</taxon>
        <taxon>Plasmodium</taxon>
        <taxon>Plasmodium (Vinckeia)</taxon>
    </lineage>
</organism>
<dbReference type="AlphaFoldDB" id="A0A1D3L9S0"/>
<gene>
    <name evidence="1" type="ORF">PCHDK_000527700</name>
</gene>
<protein>
    <submittedName>
        <fullName evidence="1">Uncharacterized protein</fullName>
    </submittedName>
</protein>
<name>A0A1D3L9S0_PLACE</name>